<dbReference type="EMBL" id="KQ947446">
    <property type="protein sequence ID" value="KUJ06458.1"/>
    <property type="molecule type" value="Genomic_DNA"/>
</dbReference>
<dbReference type="AlphaFoldDB" id="A0A132B231"/>
<dbReference type="PANTHER" id="PTHR14097">
    <property type="entry name" value="OXIDOREDUCTASE HTATIP2"/>
    <property type="match status" value="1"/>
</dbReference>
<dbReference type="GeneID" id="28833100"/>
<accession>A0A132B231</accession>
<sequence length="236" mass="25899">MKLIVAGGTGLVATEVIRQALQMSEITSVIALARKPVQLNNIDTSKLKTVIIDDYEKYPDQVKAEFAGADACIWTVAVTPMRSRGVDFAEVKRICQTCALAGFKTMVEAGPSKPFRFLYISAEGTPRDLTKKPLFMGEYQLMRGETENMMLAFSADHDGVEVCVAQPGMVTSSVTFWRTAQAILFGFTNIFTRAIPNISRTELATAMLGQVIRGFKKEPLTNADLLRLGRVGLAPR</sequence>
<evidence type="ECO:0000313" key="3">
    <source>
        <dbReference type="Proteomes" id="UP000070700"/>
    </source>
</evidence>
<dbReference type="Proteomes" id="UP000070700">
    <property type="component" value="Unassembled WGS sequence"/>
</dbReference>
<reference evidence="2 3" key="1">
    <citation type="submission" date="2015-10" db="EMBL/GenBank/DDBJ databases">
        <title>Full genome of DAOMC 229536 Phialocephala scopiformis, a fungal endophyte of spruce producing the potent anti-insectan compound rugulosin.</title>
        <authorList>
            <consortium name="DOE Joint Genome Institute"/>
            <person name="Walker A.K."/>
            <person name="Frasz S.L."/>
            <person name="Seifert K.A."/>
            <person name="Miller J.D."/>
            <person name="Mondo S.J."/>
            <person name="Labutti K."/>
            <person name="Lipzen A."/>
            <person name="Dockter R."/>
            <person name="Kennedy M."/>
            <person name="Grigoriev I.V."/>
            <person name="Spatafora J.W."/>
        </authorList>
    </citation>
    <scope>NUCLEOTIDE SEQUENCE [LARGE SCALE GENOMIC DNA]</scope>
    <source>
        <strain evidence="2 3">CBS 120377</strain>
    </source>
</reference>
<evidence type="ECO:0000313" key="2">
    <source>
        <dbReference type="EMBL" id="KUJ06458.1"/>
    </source>
</evidence>
<dbReference type="SUPFAM" id="SSF51735">
    <property type="entry name" value="NAD(P)-binding Rossmann-fold domains"/>
    <property type="match status" value="1"/>
</dbReference>
<dbReference type="InterPro" id="IPR016040">
    <property type="entry name" value="NAD(P)-bd_dom"/>
</dbReference>
<gene>
    <name evidence="2" type="ORF">LY89DRAFT_790483</name>
</gene>
<feature type="domain" description="NAD(P)-binding" evidence="1">
    <location>
        <begin position="7"/>
        <end position="107"/>
    </location>
</feature>
<dbReference type="RefSeq" id="XP_018060813.1">
    <property type="nucleotide sequence ID" value="XM_018223374.1"/>
</dbReference>
<protein>
    <recommendedName>
        <fullName evidence="1">NAD(P)-binding domain-containing protein</fullName>
    </recommendedName>
</protein>
<dbReference type="Pfam" id="PF13460">
    <property type="entry name" value="NAD_binding_10"/>
    <property type="match status" value="1"/>
</dbReference>
<dbReference type="OrthoDB" id="3535423at2759"/>
<dbReference type="KEGG" id="psco:LY89DRAFT_790483"/>
<evidence type="ECO:0000259" key="1">
    <source>
        <dbReference type="Pfam" id="PF13460"/>
    </source>
</evidence>
<organism evidence="2 3">
    <name type="scientific">Mollisia scopiformis</name>
    <name type="common">Conifer needle endophyte fungus</name>
    <name type="synonym">Phialocephala scopiformis</name>
    <dbReference type="NCBI Taxonomy" id="149040"/>
    <lineage>
        <taxon>Eukaryota</taxon>
        <taxon>Fungi</taxon>
        <taxon>Dikarya</taxon>
        <taxon>Ascomycota</taxon>
        <taxon>Pezizomycotina</taxon>
        <taxon>Leotiomycetes</taxon>
        <taxon>Helotiales</taxon>
        <taxon>Mollisiaceae</taxon>
        <taxon>Mollisia</taxon>
    </lineage>
</organism>
<name>A0A132B231_MOLSC</name>
<dbReference type="PANTHER" id="PTHR14097:SF9">
    <property type="entry name" value="EPIMERASE, PUTATIVE (AFU_ORTHOLOGUE AFUA_8G07320)-RELATED"/>
    <property type="match status" value="1"/>
</dbReference>
<dbReference type="Gene3D" id="3.40.50.720">
    <property type="entry name" value="NAD(P)-binding Rossmann-like Domain"/>
    <property type="match status" value="1"/>
</dbReference>
<dbReference type="InterPro" id="IPR036291">
    <property type="entry name" value="NAD(P)-bd_dom_sf"/>
</dbReference>
<proteinExistence type="predicted"/>
<keyword evidence="3" id="KW-1185">Reference proteome</keyword>
<dbReference type="InParanoid" id="A0A132B231"/>